<keyword evidence="3" id="KW-1185">Reference proteome</keyword>
<protein>
    <submittedName>
        <fullName evidence="2">Uncharacterized protein</fullName>
    </submittedName>
</protein>
<dbReference type="EMBL" id="OX459942">
    <property type="protein sequence ID" value="CAI9177197.1"/>
    <property type="molecule type" value="Genomic_DNA"/>
</dbReference>
<gene>
    <name evidence="2" type="ORF">MRATA1EN1_LOCUS26159</name>
</gene>
<accession>A0ABN8ZTB3</accession>
<feature type="region of interest" description="Disordered" evidence="1">
    <location>
        <begin position="161"/>
        <end position="185"/>
    </location>
</feature>
<feature type="region of interest" description="Disordered" evidence="1">
    <location>
        <begin position="22"/>
        <end position="52"/>
    </location>
</feature>
<name>A0ABN8ZTB3_RANTA</name>
<sequence length="255" mass="27664">MVPPKRAEPKEVSRRFAAFYPGLGGAEPQPRPPKVHPYWYRPSEDAPNEKRGAAAISLSAASTREWTQLSGRRYPSVFPGLPSFDPRFCGRWAGGRARKKSSDRDTFITPQGSHCGPCAGSDRAVSLGSVLNFGRIGPTLHRGRERGCLVRSEIPGPGLFRAAPSGFGGEVGSGTRKPRSSNPEQFGDLCESLARMCKRYQAPSQSQLANERASQKTQALKRGLKTAKACADLQDCLHATAVCGRNHKRNGMTSQ</sequence>
<dbReference type="Proteomes" id="UP001176941">
    <property type="component" value="Chromosome 6"/>
</dbReference>
<organism evidence="2 3">
    <name type="scientific">Rangifer tarandus platyrhynchus</name>
    <name type="common">Svalbard reindeer</name>
    <dbReference type="NCBI Taxonomy" id="3082113"/>
    <lineage>
        <taxon>Eukaryota</taxon>
        <taxon>Metazoa</taxon>
        <taxon>Chordata</taxon>
        <taxon>Craniata</taxon>
        <taxon>Vertebrata</taxon>
        <taxon>Euteleostomi</taxon>
        <taxon>Mammalia</taxon>
        <taxon>Eutheria</taxon>
        <taxon>Laurasiatheria</taxon>
        <taxon>Artiodactyla</taxon>
        <taxon>Ruminantia</taxon>
        <taxon>Pecora</taxon>
        <taxon>Cervidae</taxon>
        <taxon>Odocoileinae</taxon>
        <taxon>Rangifer</taxon>
    </lineage>
</organism>
<feature type="compositionally biased region" description="Basic and acidic residues" evidence="1">
    <location>
        <begin position="42"/>
        <end position="52"/>
    </location>
</feature>
<proteinExistence type="predicted"/>
<evidence type="ECO:0000313" key="3">
    <source>
        <dbReference type="Proteomes" id="UP001176941"/>
    </source>
</evidence>
<evidence type="ECO:0000256" key="1">
    <source>
        <dbReference type="SAM" id="MobiDB-lite"/>
    </source>
</evidence>
<evidence type="ECO:0000313" key="2">
    <source>
        <dbReference type="EMBL" id="CAI9177197.1"/>
    </source>
</evidence>
<reference evidence="2" key="1">
    <citation type="submission" date="2023-04" db="EMBL/GenBank/DDBJ databases">
        <authorList>
            <consortium name="ELIXIR-Norway"/>
        </authorList>
    </citation>
    <scope>NUCLEOTIDE SEQUENCE [LARGE SCALE GENOMIC DNA]</scope>
</reference>